<dbReference type="InterPro" id="IPR011604">
    <property type="entry name" value="PDDEXK-like_dom_sf"/>
</dbReference>
<keyword evidence="2" id="KW-0378">Hydrolase</keyword>
<keyword evidence="2" id="KW-0547">Nucleotide-binding</keyword>
<evidence type="ECO:0000313" key="5">
    <source>
        <dbReference type="EMBL" id="PZW19226.1"/>
    </source>
</evidence>
<comment type="caution">
    <text evidence="5">The sequence shown here is derived from an EMBL/GenBank/DDBJ whole genome shotgun (WGS) entry which is preliminary data.</text>
</comment>
<sequence length="297" mass="34569">MYKGIVCDRSRRENRPYLSRSECFECMQSPLRPCPFHPKMLRMMWEDRPELDVLDLSPTRVQGCARAKWLAVRKFARYLNPYARWHSLRGTLSHSFFEAAPPSPGVLRAIKELRLSTEVETWYGTVRFSGKPDLIEVLEDSDRIRVKITDWKSISDIPHTMCEAKKEHQDQINMYAWLTRRCLPEVLGRPGVPVDVDELEIVYFSMNRVRRFTSKGPLVGRGKQRYPRSSGEYEELELAPIELYPPEVIEGLIIWGVEEAIEARESDSPPEPLSGVEARLCDFCDLQRECVSLRYEK</sequence>
<evidence type="ECO:0000259" key="4">
    <source>
        <dbReference type="Pfam" id="PF12705"/>
    </source>
</evidence>
<dbReference type="GO" id="GO:0006281">
    <property type="term" value="P:DNA repair"/>
    <property type="evidence" value="ECO:0007669"/>
    <property type="project" value="UniProtKB-KW"/>
</dbReference>
<keyword evidence="3" id="KW-0234">DNA repair</keyword>
<dbReference type="Pfam" id="PF12705">
    <property type="entry name" value="PDDEXK_1"/>
    <property type="match status" value="1"/>
</dbReference>
<dbReference type="Proteomes" id="UP000248806">
    <property type="component" value="Unassembled WGS sequence"/>
</dbReference>
<organism evidence="5 6">
    <name type="scientific">Thermosporothrix hazakensis</name>
    <dbReference type="NCBI Taxonomy" id="644383"/>
    <lineage>
        <taxon>Bacteria</taxon>
        <taxon>Bacillati</taxon>
        <taxon>Chloroflexota</taxon>
        <taxon>Ktedonobacteria</taxon>
        <taxon>Ktedonobacterales</taxon>
        <taxon>Thermosporotrichaceae</taxon>
        <taxon>Thermosporothrix</taxon>
    </lineage>
</organism>
<dbReference type="GO" id="GO:0004386">
    <property type="term" value="F:helicase activity"/>
    <property type="evidence" value="ECO:0007669"/>
    <property type="project" value="UniProtKB-KW"/>
</dbReference>
<evidence type="ECO:0000256" key="2">
    <source>
        <dbReference type="ARBA" id="ARBA00022806"/>
    </source>
</evidence>
<keyword evidence="6" id="KW-1185">Reference proteome</keyword>
<dbReference type="InterPro" id="IPR038726">
    <property type="entry name" value="PDDEXK_AddAB-type"/>
</dbReference>
<keyword evidence="1" id="KW-0227">DNA damage</keyword>
<dbReference type="AlphaFoldDB" id="A0A326TTQ0"/>
<dbReference type="Gene3D" id="3.90.320.10">
    <property type="match status" value="1"/>
</dbReference>
<proteinExistence type="predicted"/>
<accession>A0A326TTQ0</accession>
<gene>
    <name evidence="5" type="ORF">EI42_06164</name>
</gene>
<evidence type="ECO:0000256" key="3">
    <source>
        <dbReference type="ARBA" id="ARBA00023204"/>
    </source>
</evidence>
<reference evidence="5 6" key="1">
    <citation type="submission" date="2018-06" db="EMBL/GenBank/DDBJ databases">
        <title>Genomic Encyclopedia of Archaeal and Bacterial Type Strains, Phase II (KMG-II): from individual species to whole genera.</title>
        <authorList>
            <person name="Goeker M."/>
        </authorList>
    </citation>
    <scope>NUCLEOTIDE SEQUENCE [LARGE SCALE GENOMIC DNA]</scope>
    <source>
        <strain evidence="5 6">ATCC BAA-1881</strain>
    </source>
</reference>
<dbReference type="EMBL" id="QKUF01000050">
    <property type="protein sequence ID" value="PZW19226.1"/>
    <property type="molecule type" value="Genomic_DNA"/>
</dbReference>
<name>A0A326TTQ0_THEHA</name>
<keyword evidence="2" id="KW-0347">Helicase</keyword>
<feature type="domain" description="PD-(D/E)XK endonuclease-like" evidence="4">
    <location>
        <begin position="107"/>
        <end position="290"/>
    </location>
</feature>
<dbReference type="RefSeq" id="WP_111326479.1">
    <property type="nucleotide sequence ID" value="NZ_BIFX01000001.1"/>
</dbReference>
<keyword evidence="2" id="KW-0067">ATP-binding</keyword>
<evidence type="ECO:0000256" key="1">
    <source>
        <dbReference type="ARBA" id="ARBA00022763"/>
    </source>
</evidence>
<evidence type="ECO:0000313" key="6">
    <source>
        <dbReference type="Proteomes" id="UP000248806"/>
    </source>
</evidence>
<protein>
    <submittedName>
        <fullName evidence="5">PD-(D/E)XK nuclease superfamily protein</fullName>
    </submittedName>
</protein>